<dbReference type="EMBL" id="BKCM01000011">
    <property type="protein sequence ID" value="GER01545.1"/>
    <property type="molecule type" value="Genomic_DNA"/>
</dbReference>
<keyword evidence="5" id="KW-1185">Reference proteome</keyword>
<comment type="similarity">
    <text evidence="1">Belongs to the short-chain dehydrogenases/reductases (SDR) family.</text>
</comment>
<proteinExistence type="inferred from homology"/>
<dbReference type="PANTHER" id="PTHR42820">
    <property type="entry name" value="SHORT-CHAIN DEHYDROGENASE REDUCTASE"/>
    <property type="match status" value="1"/>
</dbReference>
<dbReference type="PRINTS" id="PR00081">
    <property type="entry name" value="GDHRDH"/>
</dbReference>
<dbReference type="PRINTS" id="PR00080">
    <property type="entry name" value="SDRFAMILY"/>
</dbReference>
<dbReference type="FunFam" id="3.40.50.720:FF:000084">
    <property type="entry name" value="Short-chain dehydrogenase reductase"/>
    <property type="match status" value="1"/>
</dbReference>
<organism evidence="2 4">
    <name type="scientific">Iodidimonas gelatinilytica</name>
    <dbReference type="NCBI Taxonomy" id="1236966"/>
    <lineage>
        <taxon>Bacteria</taxon>
        <taxon>Pseudomonadati</taxon>
        <taxon>Pseudomonadota</taxon>
        <taxon>Alphaproteobacteria</taxon>
        <taxon>Iodidimonadales</taxon>
        <taxon>Iodidimonadaceae</taxon>
        <taxon>Iodidimonas</taxon>
    </lineage>
</organism>
<evidence type="ECO:0000313" key="2">
    <source>
        <dbReference type="EMBL" id="GEQ97552.1"/>
    </source>
</evidence>
<dbReference type="AlphaFoldDB" id="A0A5A7MNG6"/>
<evidence type="ECO:0000256" key="1">
    <source>
        <dbReference type="ARBA" id="ARBA00006484"/>
    </source>
</evidence>
<dbReference type="EMBL" id="BKCL01000003">
    <property type="protein sequence ID" value="GEQ97552.1"/>
    <property type="molecule type" value="Genomic_DNA"/>
</dbReference>
<dbReference type="Proteomes" id="UP000325187">
    <property type="component" value="Unassembled WGS sequence"/>
</dbReference>
<dbReference type="Gene3D" id="3.40.50.720">
    <property type="entry name" value="NAD(P)-binding Rossmann-like Domain"/>
    <property type="match status" value="1"/>
</dbReference>
<evidence type="ECO:0000313" key="3">
    <source>
        <dbReference type="EMBL" id="GER01545.1"/>
    </source>
</evidence>
<sequence length="262" mass="27386">MTITARPQRFQDTSVLVTGGSSGIGADVVRALAAEGAQVMFCGLPDGCGEALEHTLCAQGHKARFVTADVRVDDQMRQLVANCLQSLGGLDMAVNCAGISHPPQRLADIDPDHWRNVMATNADGIFYAMRHEIPAMLENGDPDRNRAIVNIASILGTRGAPWIAAYGASKHAVVGLTQSAARDYATFGLRINAVSPGPVDTPMLARALRDIGSDTSKYAGGFPPAGPGKPHDVAAAVLFLLSSEAAYINGTNLHVDGATTAI</sequence>
<dbReference type="PROSITE" id="PS00061">
    <property type="entry name" value="ADH_SHORT"/>
    <property type="match status" value="1"/>
</dbReference>
<comment type="caution">
    <text evidence="2">The sequence shown here is derived from an EMBL/GenBank/DDBJ whole genome shotgun (WGS) entry which is preliminary data.</text>
</comment>
<accession>A0A5A7N1F5</accession>
<dbReference type="RefSeq" id="WP_210431425.1">
    <property type="nucleotide sequence ID" value="NZ_BKCL01000003.1"/>
</dbReference>
<gene>
    <name evidence="2" type="ORF">JCM17844_11890</name>
    <name evidence="3" type="ORF">JCM17845_21680</name>
</gene>
<dbReference type="InterPro" id="IPR002347">
    <property type="entry name" value="SDR_fam"/>
</dbReference>
<dbReference type="Proteomes" id="UP000322084">
    <property type="component" value="Unassembled WGS sequence"/>
</dbReference>
<reference evidence="4 5" key="1">
    <citation type="submission" date="2019-09" db="EMBL/GenBank/DDBJ databases">
        <title>NBRP : Genome information of microbial organism related human and environment.</title>
        <authorList>
            <person name="Hattori M."/>
            <person name="Oshima K."/>
            <person name="Inaba H."/>
            <person name="Suda W."/>
            <person name="Sakamoto M."/>
            <person name="Iino T."/>
            <person name="Kitahara M."/>
            <person name="Oshida Y."/>
            <person name="Iida T."/>
            <person name="Kudo T."/>
            <person name="Itoh T."/>
            <person name="Ohkuma M."/>
        </authorList>
    </citation>
    <scope>NUCLEOTIDE SEQUENCE [LARGE SCALE GENOMIC DNA]</scope>
    <source>
        <strain evidence="2 4">Hi-2</strain>
        <strain evidence="3 5">Mie-1</strain>
    </source>
</reference>
<dbReference type="PANTHER" id="PTHR42820:SF1">
    <property type="entry name" value="SHORT-CHAIN DEHYDROGENASE_REDUCTASE FAMILY PROTEIN"/>
    <property type="match status" value="1"/>
</dbReference>
<protein>
    <submittedName>
        <fullName evidence="2">Short-chain dehydrogenase</fullName>
    </submittedName>
</protein>
<evidence type="ECO:0000313" key="5">
    <source>
        <dbReference type="Proteomes" id="UP000325187"/>
    </source>
</evidence>
<dbReference type="CDD" id="cd05233">
    <property type="entry name" value="SDR_c"/>
    <property type="match status" value="1"/>
</dbReference>
<name>A0A5A7MNG6_9PROT</name>
<dbReference type="InterPro" id="IPR036291">
    <property type="entry name" value="NAD(P)-bd_dom_sf"/>
</dbReference>
<accession>A0A5A7MNG6</accession>
<dbReference type="SUPFAM" id="SSF51735">
    <property type="entry name" value="NAD(P)-binding Rossmann-fold domains"/>
    <property type="match status" value="1"/>
</dbReference>
<evidence type="ECO:0000313" key="4">
    <source>
        <dbReference type="Proteomes" id="UP000322084"/>
    </source>
</evidence>
<dbReference type="InterPro" id="IPR020904">
    <property type="entry name" value="Sc_DH/Rdtase_CS"/>
</dbReference>
<dbReference type="Pfam" id="PF13561">
    <property type="entry name" value="adh_short_C2"/>
    <property type="match status" value="1"/>
</dbReference>